<protein>
    <submittedName>
        <fullName evidence="2">VOC family protein</fullName>
    </submittedName>
</protein>
<dbReference type="InterPro" id="IPR004360">
    <property type="entry name" value="Glyas_Fos-R_dOase_dom"/>
</dbReference>
<organism evidence="2 3">
    <name type="scientific">Sphingosinicella xenopeptidilytica</name>
    <dbReference type="NCBI Taxonomy" id="364098"/>
    <lineage>
        <taxon>Bacteria</taxon>
        <taxon>Pseudomonadati</taxon>
        <taxon>Pseudomonadota</taxon>
        <taxon>Alphaproteobacteria</taxon>
        <taxon>Sphingomonadales</taxon>
        <taxon>Sphingosinicellaceae</taxon>
        <taxon>Sphingosinicella</taxon>
    </lineage>
</organism>
<dbReference type="PANTHER" id="PTHR34109">
    <property type="entry name" value="BNAUNNG04460D PROTEIN-RELATED"/>
    <property type="match status" value="1"/>
</dbReference>
<dbReference type="PANTHER" id="PTHR34109:SF1">
    <property type="entry name" value="VOC DOMAIN-CONTAINING PROTEIN"/>
    <property type="match status" value="1"/>
</dbReference>
<comment type="caution">
    <text evidence="2">The sequence shown here is derived from an EMBL/GenBank/DDBJ whole genome shotgun (WGS) entry which is preliminary data.</text>
</comment>
<feature type="domain" description="VOC" evidence="1">
    <location>
        <begin position="10"/>
        <end position="133"/>
    </location>
</feature>
<reference evidence="3" key="1">
    <citation type="journal article" date="2019" name="Int. J. Syst. Evol. Microbiol.">
        <title>The Global Catalogue of Microorganisms (GCM) 10K type strain sequencing project: providing services to taxonomists for standard genome sequencing and annotation.</title>
        <authorList>
            <consortium name="The Broad Institute Genomics Platform"/>
            <consortium name="The Broad Institute Genome Sequencing Center for Infectious Disease"/>
            <person name="Wu L."/>
            <person name="Ma J."/>
        </authorList>
    </citation>
    <scope>NUCLEOTIDE SEQUENCE [LARGE SCALE GENOMIC DNA]</scope>
    <source>
        <strain evidence="3">CCUG 52537</strain>
    </source>
</reference>
<name>A0ABW3C5A9_SPHXN</name>
<dbReference type="InterPro" id="IPR037523">
    <property type="entry name" value="VOC_core"/>
</dbReference>
<dbReference type="CDD" id="cd07246">
    <property type="entry name" value="VOC_like"/>
    <property type="match status" value="1"/>
</dbReference>
<evidence type="ECO:0000313" key="2">
    <source>
        <dbReference type="EMBL" id="MFD0849605.1"/>
    </source>
</evidence>
<proteinExistence type="predicted"/>
<gene>
    <name evidence="2" type="ORF">ACFQ00_14810</name>
</gene>
<dbReference type="SUPFAM" id="SSF54593">
    <property type="entry name" value="Glyoxalase/Bleomycin resistance protein/Dihydroxybiphenyl dioxygenase"/>
    <property type="match status" value="1"/>
</dbReference>
<dbReference type="Gene3D" id="3.10.180.10">
    <property type="entry name" value="2,3-Dihydroxybiphenyl 1,2-Dioxygenase, domain 1"/>
    <property type="match status" value="1"/>
</dbReference>
<evidence type="ECO:0000313" key="3">
    <source>
        <dbReference type="Proteomes" id="UP001597124"/>
    </source>
</evidence>
<evidence type="ECO:0000259" key="1">
    <source>
        <dbReference type="PROSITE" id="PS51819"/>
    </source>
</evidence>
<sequence length="136" mass="14714">MTGAPELVGVTPHLTIRDNKASAAIAFYEKAFGAKELSRHLDDDGVRLMHAHLSLFGGALMLHDDYPEMMGGKPSEPPTGVVLHVEVPDADAAWERALAAGATVRFPLDNQFWGQRYGQLADPFGHIWSIGGPLKP</sequence>
<dbReference type="EMBL" id="JBHTIK010000011">
    <property type="protein sequence ID" value="MFD0849605.1"/>
    <property type="molecule type" value="Genomic_DNA"/>
</dbReference>
<dbReference type="Pfam" id="PF00903">
    <property type="entry name" value="Glyoxalase"/>
    <property type="match status" value="1"/>
</dbReference>
<accession>A0ABW3C5A9</accession>
<dbReference type="RefSeq" id="WP_381492415.1">
    <property type="nucleotide sequence ID" value="NZ_JBHTIK010000011.1"/>
</dbReference>
<dbReference type="Proteomes" id="UP001597124">
    <property type="component" value="Unassembled WGS sequence"/>
</dbReference>
<keyword evidence="3" id="KW-1185">Reference proteome</keyword>
<dbReference type="PROSITE" id="PS51819">
    <property type="entry name" value="VOC"/>
    <property type="match status" value="1"/>
</dbReference>
<dbReference type="InterPro" id="IPR029068">
    <property type="entry name" value="Glyas_Bleomycin-R_OHBP_Dase"/>
</dbReference>